<keyword evidence="2 5" id="KW-0808">Transferase</keyword>
<dbReference type="InterPro" id="IPR020610">
    <property type="entry name" value="Thiolase_AS"/>
</dbReference>
<feature type="domain" description="Thiolase C-terminal" evidence="7">
    <location>
        <begin position="270"/>
        <end position="391"/>
    </location>
</feature>
<dbReference type="FunFam" id="3.40.47.10:FF:000010">
    <property type="entry name" value="Acetyl-CoA acetyltransferase (Thiolase)"/>
    <property type="match status" value="1"/>
</dbReference>
<organism evidence="8 9">
    <name type="scientific">Deinococcus psychrotolerans</name>
    <dbReference type="NCBI Taxonomy" id="2489213"/>
    <lineage>
        <taxon>Bacteria</taxon>
        <taxon>Thermotogati</taxon>
        <taxon>Deinococcota</taxon>
        <taxon>Deinococci</taxon>
        <taxon>Deinococcales</taxon>
        <taxon>Deinococcaceae</taxon>
        <taxon>Deinococcus</taxon>
    </lineage>
</organism>
<evidence type="ECO:0000256" key="3">
    <source>
        <dbReference type="ARBA" id="ARBA00023315"/>
    </source>
</evidence>
<dbReference type="PROSITE" id="PS00098">
    <property type="entry name" value="THIOLASE_1"/>
    <property type="match status" value="1"/>
</dbReference>
<dbReference type="NCBIfam" id="TIGR01930">
    <property type="entry name" value="AcCoA-C-Actrans"/>
    <property type="match status" value="1"/>
</dbReference>
<dbReference type="SUPFAM" id="SSF53901">
    <property type="entry name" value="Thiolase-like"/>
    <property type="match status" value="2"/>
</dbReference>
<evidence type="ECO:0000259" key="6">
    <source>
        <dbReference type="Pfam" id="PF00108"/>
    </source>
</evidence>
<dbReference type="InterPro" id="IPR020616">
    <property type="entry name" value="Thiolase_N"/>
</dbReference>
<evidence type="ECO:0000256" key="4">
    <source>
        <dbReference type="PIRSR" id="PIRSR000429-1"/>
    </source>
</evidence>
<gene>
    <name evidence="8" type="ORF">EHF33_17265</name>
</gene>
<evidence type="ECO:0000256" key="1">
    <source>
        <dbReference type="ARBA" id="ARBA00010982"/>
    </source>
</evidence>
<evidence type="ECO:0000256" key="2">
    <source>
        <dbReference type="ARBA" id="ARBA00022679"/>
    </source>
</evidence>
<dbReference type="InterPro" id="IPR020613">
    <property type="entry name" value="Thiolase_CS"/>
</dbReference>
<keyword evidence="9" id="KW-1185">Reference proteome</keyword>
<dbReference type="InterPro" id="IPR020617">
    <property type="entry name" value="Thiolase_C"/>
</dbReference>
<feature type="active site" description="Proton acceptor" evidence="4">
    <location>
        <position position="349"/>
    </location>
</feature>
<protein>
    <submittedName>
        <fullName evidence="8">Thiolase family protein</fullName>
    </submittedName>
</protein>
<dbReference type="PIRSF" id="PIRSF000429">
    <property type="entry name" value="Ac-CoA_Ac_transf"/>
    <property type="match status" value="1"/>
</dbReference>
<dbReference type="CDD" id="cd00751">
    <property type="entry name" value="thiolase"/>
    <property type="match status" value="1"/>
</dbReference>
<dbReference type="Proteomes" id="UP000276417">
    <property type="component" value="Plasmid unnamed1"/>
</dbReference>
<evidence type="ECO:0000256" key="5">
    <source>
        <dbReference type="RuleBase" id="RU003557"/>
    </source>
</evidence>
<reference evidence="8 9" key="1">
    <citation type="submission" date="2018-11" db="EMBL/GenBank/DDBJ databases">
        <title>Deinococcus shelandsis sp. nov., isolated from South Shetland Islands soil of Antarctica.</title>
        <authorList>
            <person name="Tian J."/>
        </authorList>
    </citation>
    <scope>NUCLEOTIDE SEQUENCE [LARGE SCALE GENOMIC DNA]</scope>
    <source>
        <strain evidence="8 9">S14-83T</strain>
        <plasmid evidence="8 9">unnamed1</plasmid>
    </source>
</reference>
<accession>A0A3G8YK18</accession>
<evidence type="ECO:0000313" key="8">
    <source>
        <dbReference type="EMBL" id="AZI44647.1"/>
    </source>
</evidence>
<dbReference type="Gene3D" id="3.40.47.10">
    <property type="match status" value="2"/>
</dbReference>
<dbReference type="Pfam" id="PF00108">
    <property type="entry name" value="Thiolase_N"/>
    <property type="match status" value="1"/>
</dbReference>
<dbReference type="EMBL" id="CP034185">
    <property type="protein sequence ID" value="AZI44647.1"/>
    <property type="molecule type" value="Genomic_DNA"/>
</dbReference>
<dbReference type="InterPro" id="IPR002155">
    <property type="entry name" value="Thiolase"/>
</dbReference>
<dbReference type="PANTHER" id="PTHR18919">
    <property type="entry name" value="ACETYL-COA C-ACYLTRANSFERASE"/>
    <property type="match status" value="1"/>
</dbReference>
<comment type="similarity">
    <text evidence="1 5">Belongs to the thiolase-like superfamily. Thiolase family.</text>
</comment>
<dbReference type="PANTHER" id="PTHR18919:SF107">
    <property type="entry name" value="ACETYL-COA ACETYLTRANSFERASE, CYTOSOLIC"/>
    <property type="match status" value="1"/>
</dbReference>
<dbReference type="Pfam" id="PF02803">
    <property type="entry name" value="Thiolase_C"/>
    <property type="match status" value="1"/>
</dbReference>
<feature type="domain" description="Thiolase N-terminal" evidence="6">
    <location>
        <begin position="5"/>
        <end position="263"/>
    </location>
</feature>
<dbReference type="GO" id="GO:0003988">
    <property type="term" value="F:acetyl-CoA C-acyltransferase activity"/>
    <property type="evidence" value="ECO:0007669"/>
    <property type="project" value="UniProtKB-ARBA"/>
</dbReference>
<dbReference type="KEGG" id="dph:EHF33_17265"/>
<geneLocation type="plasmid" evidence="8 9">
    <name>unnamed1</name>
</geneLocation>
<feature type="active site" description="Proton acceptor" evidence="4">
    <location>
        <position position="379"/>
    </location>
</feature>
<proteinExistence type="inferred from homology"/>
<dbReference type="OrthoDB" id="9764892at2"/>
<sequence length="393" mass="40473">MSKAVIVAASRVPTARFLGALQDVSAVELGATTLRATLERAGIDAALIEEVIMGQVVQAGSGQNPARQAALRAGLSNEVGALTINKVCGSGLKAVILAAQSIRAGDQSAVLAGGMESMSNSPYLLPGARKGYRAGNKEVIDANTQDGLWCSINDEGMGMTGERVADKYGIGREAQDAYAAGSHAKAVAAQQAGHFNDEIVPVTVHGRKGDTVVSQDEGPRADSTVESLGKLKPAFKKDGGTVTAGNAPGLNDGAASLLIMSEEAAKAQGLKPLAEILDYTTSGMAPEWLMMTPVPATRKLLGKLKMQASDIDLWELNEAFSVQSLAVSQELGLDAARVNVNGGAVALGHPIGASGARILVTLLYALKQHNKELGVATLCMGGGNGLALAIRRL</sequence>
<keyword evidence="8" id="KW-0614">Plasmid</keyword>
<dbReference type="PROSITE" id="PS00737">
    <property type="entry name" value="THIOLASE_2"/>
    <property type="match status" value="1"/>
</dbReference>
<evidence type="ECO:0000259" key="7">
    <source>
        <dbReference type="Pfam" id="PF02803"/>
    </source>
</evidence>
<dbReference type="InterPro" id="IPR016039">
    <property type="entry name" value="Thiolase-like"/>
</dbReference>
<name>A0A3G8YK18_9DEIO</name>
<dbReference type="AlphaFoldDB" id="A0A3G8YK18"/>
<evidence type="ECO:0000313" key="9">
    <source>
        <dbReference type="Proteomes" id="UP000276417"/>
    </source>
</evidence>
<dbReference type="InterPro" id="IPR020615">
    <property type="entry name" value="Thiolase_acyl_enz_int_AS"/>
</dbReference>
<dbReference type="RefSeq" id="WP_124874488.1">
    <property type="nucleotide sequence ID" value="NZ_CP034185.1"/>
</dbReference>
<keyword evidence="3 5" id="KW-0012">Acyltransferase</keyword>
<feature type="active site" description="Acyl-thioester intermediate" evidence="4">
    <location>
        <position position="88"/>
    </location>
</feature>
<dbReference type="PROSITE" id="PS00099">
    <property type="entry name" value="THIOLASE_3"/>
    <property type="match status" value="1"/>
</dbReference>